<evidence type="ECO:0000259" key="1">
    <source>
        <dbReference type="Pfam" id="PF14856"/>
    </source>
</evidence>
<feature type="non-terminal residue" evidence="2">
    <location>
        <position position="1"/>
    </location>
</feature>
<protein>
    <submittedName>
        <fullName evidence="2">Ecp2 effector protein</fullName>
    </submittedName>
</protein>
<dbReference type="Proteomes" id="UP001175000">
    <property type="component" value="Unassembled WGS sequence"/>
</dbReference>
<name>A0AA39WYI3_9PEZI</name>
<dbReference type="AlphaFoldDB" id="A0AA39WYI3"/>
<proteinExistence type="predicted"/>
<organism evidence="2 3">
    <name type="scientific">Immersiella caudata</name>
    <dbReference type="NCBI Taxonomy" id="314043"/>
    <lineage>
        <taxon>Eukaryota</taxon>
        <taxon>Fungi</taxon>
        <taxon>Dikarya</taxon>
        <taxon>Ascomycota</taxon>
        <taxon>Pezizomycotina</taxon>
        <taxon>Sordariomycetes</taxon>
        <taxon>Sordariomycetidae</taxon>
        <taxon>Sordariales</taxon>
        <taxon>Lasiosphaeriaceae</taxon>
        <taxon>Immersiella</taxon>
    </lineage>
</organism>
<dbReference type="InterPro" id="IPR029226">
    <property type="entry name" value="Ecp2-like"/>
</dbReference>
<comment type="caution">
    <text evidence="2">The sequence shown here is derived from an EMBL/GenBank/DDBJ whole genome shotgun (WGS) entry which is preliminary data.</text>
</comment>
<evidence type="ECO:0000313" key="2">
    <source>
        <dbReference type="EMBL" id="KAK0623973.1"/>
    </source>
</evidence>
<evidence type="ECO:0000313" key="3">
    <source>
        <dbReference type="Proteomes" id="UP001175000"/>
    </source>
</evidence>
<reference evidence="2" key="1">
    <citation type="submission" date="2023-06" db="EMBL/GenBank/DDBJ databases">
        <title>Genome-scale phylogeny and comparative genomics of the fungal order Sordariales.</title>
        <authorList>
            <consortium name="Lawrence Berkeley National Laboratory"/>
            <person name="Hensen N."/>
            <person name="Bonometti L."/>
            <person name="Westerberg I."/>
            <person name="Brannstrom I.O."/>
            <person name="Guillou S."/>
            <person name="Cros-Aarteil S."/>
            <person name="Calhoun S."/>
            <person name="Haridas S."/>
            <person name="Kuo A."/>
            <person name="Mondo S."/>
            <person name="Pangilinan J."/>
            <person name="Riley R."/>
            <person name="Labutti K."/>
            <person name="Andreopoulos B."/>
            <person name="Lipzen A."/>
            <person name="Chen C."/>
            <person name="Yanf M."/>
            <person name="Daum C."/>
            <person name="Ng V."/>
            <person name="Clum A."/>
            <person name="Steindorff A."/>
            <person name="Ohm R."/>
            <person name="Martin F."/>
            <person name="Silar P."/>
            <person name="Natvig D."/>
            <person name="Lalanne C."/>
            <person name="Gautier V."/>
            <person name="Ament-Velasquez S.L."/>
            <person name="Kruys A."/>
            <person name="Hutchinson M.I."/>
            <person name="Powell A.J."/>
            <person name="Barry K."/>
            <person name="Miller A.N."/>
            <person name="Grigoriev I.V."/>
            <person name="Debuchy R."/>
            <person name="Gladieux P."/>
            <person name="Thoren M.H."/>
            <person name="Johannesson H."/>
        </authorList>
    </citation>
    <scope>NUCLEOTIDE SEQUENCE</scope>
    <source>
        <strain evidence="2">CBS 606.72</strain>
    </source>
</reference>
<gene>
    <name evidence="2" type="ORF">B0T14DRAFT_425289</name>
</gene>
<dbReference type="Pfam" id="PF14856">
    <property type="entry name" value="Hce2"/>
    <property type="match status" value="1"/>
</dbReference>
<keyword evidence="3" id="KW-1185">Reference proteome</keyword>
<accession>A0AA39WYI3</accession>
<dbReference type="EMBL" id="JAULSU010000003">
    <property type="protein sequence ID" value="KAK0623973.1"/>
    <property type="molecule type" value="Genomic_DNA"/>
</dbReference>
<sequence>PLGRNRCGDCFLDGKASDASPSVSDCQKIIRSIEGDGHAEWTRRITGQREILSFGSCQFGIESTGKVGSAVKFGVGGQDVIDIVNEAITKFGGCGKVDASGVMPCV</sequence>
<feature type="domain" description="Ecp2 effector protein-like" evidence="1">
    <location>
        <begin position="7"/>
        <end position="105"/>
    </location>
</feature>